<comment type="caution">
    <text evidence="7">The sequence shown here is derived from an EMBL/GenBank/DDBJ whole genome shotgun (WGS) entry which is preliminary data.</text>
</comment>
<keyword evidence="8" id="KW-1185">Reference proteome</keyword>
<proteinExistence type="inferred from homology"/>
<evidence type="ECO:0000259" key="6">
    <source>
        <dbReference type="Pfam" id="PF07992"/>
    </source>
</evidence>
<evidence type="ECO:0000313" key="7">
    <source>
        <dbReference type="EMBL" id="MBJ3762701.1"/>
    </source>
</evidence>
<keyword evidence="3" id="KW-0285">Flavoprotein</keyword>
<dbReference type="PRINTS" id="PR00368">
    <property type="entry name" value="FADPNR"/>
</dbReference>
<dbReference type="InterPro" id="IPR051169">
    <property type="entry name" value="NADH-Q_oxidoreductase"/>
</dbReference>
<dbReference type="EMBL" id="JAEKPD010000007">
    <property type="protein sequence ID" value="MBJ3762701.1"/>
    <property type="molecule type" value="Genomic_DNA"/>
</dbReference>
<evidence type="ECO:0000256" key="5">
    <source>
        <dbReference type="ARBA" id="ARBA00023002"/>
    </source>
</evidence>
<reference evidence="7" key="1">
    <citation type="submission" date="2020-12" db="EMBL/GenBank/DDBJ databases">
        <title>Bacterial taxonomy.</title>
        <authorList>
            <person name="Pan X."/>
        </authorList>
    </citation>
    <scope>NUCLEOTIDE SEQUENCE</scope>
    <source>
        <strain evidence="7">KCTC 52957</strain>
    </source>
</reference>
<dbReference type="Proteomes" id="UP000642488">
    <property type="component" value="Unassembled WGS sequence"/>
</dbReference>
<keyword evidence="4" id="KW-0274">FAD</keyword>
<dbReference type="PRINTS" id="PR00411">
    <property type="entry name" value="PNDRDTASEI"/>
</dbReference>
<dbReference type="Pfam" id="PF07992">
    <property type="entry name" value="Pyr_redox_2"/>
    <property type="match status" value="1"/>
</dbReference>
<dbReference type="SUPFAM" id="SSF51905">
    <property type="entry name" value="FAD/NAD(P)-binding domain"/>
    <property type="match status" value="1"/>
</dbReference>
<sequence length="436" mass="47458">MAKRKTQIVVVGGGAAGLGLVRKLGKRYGREKHDIILIDRNRTHVWKPLLHEVAAGSLDPNLDEVGYGGHAARWGYRFFNAGLESIDRDGQTVTTAPLLDEEGKVIVDRHEIRYDYLVLAMGGVSNDFGIEGVREHAMFLEDRGQADRFRQTLLNACLRVNQARQRGENATLPICIVGGGATGVELSAELVNSAKALQSYGLEVFDDSAIQLTLLEAGPRLLPALDEKISDSVKDQLTSLGVDVRTGAMVSRMEPGRVHIKDSGALDATMILWAAGVRGDDAVRGMGDLELNKLDQIVVKPTLQSTVDDRIFAIGDCASCTLPGADRPIPPRAQSAQQMADCVFENLARAQRGEKLKQFVYNDRGSLVSLSRFATIGSLMGNLVGGKMAIEGRIARAAYMSLYRMHILNVHGWFRGAAQIVVSKINNVVRPALKLH</sequence>
<evidence type="ECO:0000256" key="4">
    <source>
        <dbReference type="ARBA" id="ARBA00022827"/>
    </source>
</evidence>
<protein>
    <submittedName>
        <fullName evidence="7">NAD(P)/FAD-dependent oxidoreductase</fullName>
    </submittedName>
</protein>
<dbReference type="AlphaFoldDB" id="A0A934IH18"/>
<evidence type="ECO:0000256" key="3">
    <source>
        <dbReference type="ARBA" id="ARBA00022630"/>
    </source>
</evidence>
<feature type="domain" description="FAD/NAD(P)-binding" evidence="6">
    <location>
        <begin position="7"/>
        <end position="340"/>
    </location>
</feature>
<comment type="cofactor">
    <cofactor evidence="1">
        <name>FAD</name>
        <dbReference type="ChEBI" id="CHEBI:57692"/>
    </cofactor>
</comment>
<name>A0A934IH18_9RHOB</name>
<dbReference type="GO" id="GO:0003955">
    <property type="term" value="F:NAD(P)H dehydrogenase (quinone) activity"/>
    <property type="evidence" value="ECO:0007669"/>
    <property type="project" value="TreeGrafter"/>
</dbReference>
<evidence type="ECO:0000256" key="2">
    <source>
        <dbReference type="ARBA" id="ARBA00005272"/>
    </source>
</evidence>
<accession>A0A934IH18</accession>
<evidence type="ECO:0000313" key="8">
    <source>
        <dbReference type="Proteomes" id="UP000642488"/>
    </source>
</evidence>
<dbReference type="PANTHER" id="PTHR42913">
    <property type="entry name" value="APOPTOSIS-INDUCING FACTOR 1"/>
    <property type="match status" value="1"/>
</dbReference>
<dbReference type="PANTHER" id="PTHR42913:SF3">
    <property type="entry name" value="64 KDA MITOCHONDRIAL NADH DEHYDROGENASE (EUROFUNG)"/>
    <property type="match status" value="1"/>
</dbReference>
<dbReference type="GO" id="GO:0019646">
    <property type="term" value="P:aerobic electron transport chain"/>
    <property type="evidence" value="ECO:0007669"/>
    <property type="project" value="TreeGrafter"/>
</dbReference>
<dbReference type="InterPro" id="IPR023753">
    <property type="entry name" value="FAD/NAD-binding_dom"/>
</dbReference>
<gene>
    <name evidence="7" type="ORF">ILP92_08090</name>
</gene>
<evidence type="ECO:0000256" key="1">
    <source>
        <dbReference type="ARBA" id="ARBA00001974"/>
    </source>
</evidence>
<dbReference type="InterPro" id="IPR036188">
    <property type="entry name" value="FAD/NAD-bd_sf"/>
</dbReference>
<comment type="similarity">
    <text evidence="2">Belongs to the NADH dehydrogenase family.</text>
</comment>
<organism evidence="7 8">
    <name type="scientific">Palleronia pontilimi</name>
    <dbReference type="NCBI Taxonomy" id="1964209"/>
    <lineage>
        <taxon>Bacteria</taxon>
        <taxon>Pseudomonadati</taxon>
        <taxon>Pseudomonadota</taxon>
        <taxon>Alphaproteobacteria</taxon>
        <taxon>Rhodobacterales</taxon>
        <taxon>Roseobacteraceae</taxon>
        <taxon>Palleronia</taxon>
    </lineage>
</organism>
<dbReference type="Gene3D" id="3.50.50.100">
    <property type="match status" value="1"/>
</dbReference>
<keyword evidence="5" id="KW-0560">Oxidoreductase</keyword>
<dbReference type="RefSeq" id="WP_198915876.1">
    <property type="nucleotide sequence ID" value="NZ_JAEKPD010000007.1"/>
</dbReference>